<dbReference type="OrthoDB" id="408152at2759"/>
<keyword evidence="3" id="KW-1185">Reference proteome</keyword>
<organism evidence="2 3">
    <name type="scientific">Penicillium steckii</name>
    <dbReference type="NCBI Taxonomy" id="303698"/>
    <lineage>
        <taxon>Eukaryota</taxon>
        <taxon>Fungi</taxon>
        <taxon>Dikarya</taxon>
        <taxon>Ascomycota</taxon>
        <taxon>Pezizomycotina</taxon>
        <taxon>Eurotiomycetes</taxon>
        <taxon>Eurotiomycetidae</taxon>
        <taxon>Eurotiales</taxon>
        <taxon>Aspergillaceae</taxon>
        <taxon>Penicillium</taxon>
    </lineage>
</organism>
<keyword evidence="1" id="KW-1133">Transmembrane helix</keyword>
<evidence type="ECO:0000256" key="1">
    <source>
        <dbReference type="SAM" id="Phobius"/>
    </source>
</evidence>
<dbReference type="Proteomes" id="UP000191285">
    <property type="component" value="Unassembled WGS sequence"/>
</dbReference>
<dbReference type="STRING" id="303698.A0A1V6TG11"/>
<dbReference type="SUPFAM" id="SSF52540">
    <property type="entry name" value="P-loop containing nucleoside triphosphate hydrolases"/>
    <property type="match status" value="1"/>
</dbReference>
<reference evidence="3" key="1">
    <citation type="journal article" date="2017" name="Nat. Microbiol.">
        <title>Global analysis of biosynthetic gene clusters reveals vast potential of secondary metabolite production in Penicillium species.</title>
        <authorList>
            <person name="Nielsen J.C."/>
            <person name="Grijseels S."/>
            <person name="Prigent S."/>
            <person name="Ji B."/>
            <person name="Dainat J."/>
            <person name="Nielsen K.F."/>
            <person name="Frisvad J.C."/>
            <person name="Workman M."/>
            <person name="Nielsen J."/>
        </authorList>
    </citation>
    <scope>NUCLEOTIDE SEQUENCE [LARGE SCALE GENOMIC DNA]</scope>
    <source>
        <strain evidence="3">IBT 24891</strain>
    </source>
</reference>
<keyword evidence="1" id="KW-0812">Transmembrane</keyword>
<dbReference type="InterPro" id="IPR027417">
    <property type="entry name" value="P-loop_NTPase"/>
</dbReference>
<evidence type="ECO:0000313" key="3">
    <source>
        <dbReference type="Proteomes" id="UP000191285"/>
    </source>
</evidence>
<gene>
    <name evidence="2" type="ORF">PENSTE_c006G01161</name>
</gene>
<dbReference type="PANTHER" id="PTHR36978">
    <property type="entry name" value="P-LOOP CONTAINING NUCLEOTIDE TRIPHOSPHATE HYDROLASE"/>
    <property type="match status" value="1"/>
</dbReference>
<name>A0A1V6TG11_9EURO</name>
<comment type="caution">
    <text evidence="2">The sequence shown here is derived from an EMBL/GenBank/DDBJ whole genome shotgun (WGS) entry which is preliminary data.</text>
</comment>
<dbReference type="EMBL" id="MLKD01000006">
    <property type="protein sequence ID" value="OQE25116.1"/>
    <property type="molecule type" value="Genomic_DNA"/>
</dbReference>
<evidence type="ECO:0000313" key="2">
    <source>
        <dbReference type="EMBL" id="OQE25116.1"/>
    </source>
</evidence>
<evidence type="ECO:0008006" key="4">
    <source>
        <dbReference type="Google" id="ProtNLM"/>
    </source>
</evidence>
<feature type="transmembrane region" description="Helical" evidence="1">
    <location>
        <begin position="241"/>
        <end position="260"/>
    </location>
</feature>
<sequence>MGQKVSSPQPGAGIQVIGAGLPRTGTSSFNAALEVLLEGPSYHGGSQISKGRPEDIRSWIKILQYWNKGDPKDQETMKQLIRERLDGYIGVTDAPCAELVPELLEIYPNAKVICTIRDPEAWAKSLAQIRSLALMWFLRAVLLPLPGMRHFPAYVDQLSIQWKKLYNDGPQDHGVATYNRHIAWLKKNVPEDRLFFVDVKDGWGPVCKALGKEPPKDVPFPRFNDSEAIQETSKYHIQRGLIRWAAIIVTISVPGLAYYLKNRLQL</sequence>
<dbReference type="InterPro" id="IPR040632">
    <property type="entry name" value="Sulfotransfer_4"/>
</dbReference>
<dbReference type="Gene3D" id="3.40.50.300">
    <property type="entry name" value="P-loop containing nucleotide triphosphate hydrolases"/>
    <property type="match status" value="1"/>
</dbReference>
<dbReference type="AlphaFoldDB" id="A0A1V6TG11"/>
<proteinExistence type="predicted"/>
<dbReference type="PANTHER" id="PTHR36978:SF3">
    <property type="entry name" value="P-LOOP CONTAINING NUCLEOSIDE TRIPHOSPHATE HYDROLASE PROTEIN"/>
    <property type="match status" value="1"/>
</dbReference>
<dbReference type="Pfam" id="PF17784">
    <property type="entry name" value="Sulfotransfer_4"/>
    <property type="match status" value="1"/>
</dbReference>
<keyword evidence="1" id="KW-0472">Membrane</keyword>
<protein>
    <recommendedName>
        <fullName evidence="4">NAD dependent epimerase/dehydratase</fullName>
    </recommendedName>
</protein>
<accession>A0A1V6TG11</accession>